<dbReference type="InterPro" id="IPR021505">
    <property type="entry name" value="Phage_B3_Orf6"/>
</dbReference>
<dbReference type="RefSeq" id="WP_160372898.1">
    <property type="nucleotide sequence ID" value="NZ_WSTB01000001.1"/>
</dbReference>
<proteinExistence type="predicted"/>
<comment type="caution">
    <text evidence="1">The sequence shown here is derived from an EMBL/GenBank/DDBJ whole genome shotgun (WGS) entry which is preliminary data.</text>
</comment>
<dbReference type="Proteomes" id="UP000471501">
    <property type="component" value="Unassembled WGS sequence"/>
</dbReference>
<dbReference type="EMBL" id="WSTB01000001">
    <property type="protein sequence ID" value="MWB92957.1"/>
    <property type="molecule type" value="Genomic_DNA"/>
</dbReference>
<evidence type="ECO:0000313" key="2">
    <source>
        <dbReference type="Proteomes" id="UP000471501"/>
    </source>
</evidence>
<sequence length="231" mass="25809">MNAETNTESIDLTKFSPEQLKAALAKVESKKDNDRLAYKQLVEQTVPQAIFTLCAASEMISNAKTKAFKYFEDVLKLKADVFGIKEKQQSHTFSYKNGEITIGYRVTDGWDDTVSAGIAKVEKYISSLATNESTASLVNIVFNLLKKDAKGNLKGSRVLELQKLTKEINDEEFTDGVNIISESYKPVRSVWYVEATHIDDDGTRTPIPLSASSVDFSQGYKFDFYSEPVKS</sequence>
<reference evidence="1 2" key="1">
    <citation type="submission" date="2019-12" db="EMBL/GenBank/DDBJ databases">
        <authorList>
            <person name="Kim Y.S."/>
        </authorList>
    </citation>
    <scope>NUCLEOTIDE SEQUENCE [LARGE SCALE GENOMIC DNA]</scope>
    <source>
        <strain evidence="1 2">GA093</strain>
    </source>
</reference>
<keyword evidence="2" id="KW-1185">Reference proteome</keyword>
<evidence type="ECO:0000313" key="1">
    <source>
        <dbReference type="EMBL" id="MWB92957.1"/>
    </source>
</evidence>
<dbReference type="AlphaFoldDB" id="A0A6I4NPI8"/>
<gene>
    <name evidence="1" type="ORF">GON26_01155</name>
</gene>
<protein>
    <submittedName>
        <fullName evidence="1">DUF3164 family protein</fullName>
    </submittedName>
</protein>
<organism evidence="1 2">
    <name type="scientific">Flavobacterium hydrocarbonoxydans</name>
    <dbReference type="NCBI Taxonomy" id="2683249"/>
    <lineage>
        <taxon>Bacteria</taxon>
        <taxon>Pseudomonadati</taxon>
        <taxon>Bacteroidota</taxon>
        <taxon>Flavobacteriia</taxon>
        <taxon>Flavobacteriales</taxon>
        <taxon>Flavobacteriaceae</taxon>
        <taxon>Flavobacterium</taxon>
    </lineage>
</organism>
<dbReference type="Pfam" id="PF11363">
    <property type="entry name" value="DUF3164"/>
    <property type="match status" value="1"/>
</dbReference>
<name>A0A6I4NPI8_9FLAO</name>
<accession>A0A6I4NPI8</accession>